<dbReference type="OrthoDB" id="1470350at2759"/>
<dbReference type="PRINTS" id="PR00465">
    <property type="entry name" value="EP450IV"/>
</dbReference>
<gene>
    <name evidence="7" type="ORF">PROQFM164_S04g000967</name>
</gene>
<dbReference type="FunFam" id="1.10.630.10:FF:000090">
    <property type="entry name" value="Cytochrome P450 monooxygenase"/>
    <property type="match status" value="1"/>
</dbReference>
<keyword evidence="6" id="KW-0349">Heme</keyword>
<dbReference type="EMBL" id="HG792018">
    <property type="protein sequence ID" value="CDM36086.1"/>
    <property type="molecule type" value="Genomic_DNA"/>
</dbReference>
<dbReference type="InterPro" id="IPR002403">
    <property type="entry name" value="Cyt_P450_E_grp-IV"/>
</dbReference>
<dbReference type="GO" id="GO:0004497">
    <property type="term" value="F:monooxygenase activity"/>
    <property type="evidence" value="ECO:0007669"/>
    <property type="project" value="InterPro"/>
</dbReference>
<comment type="cofactor">
    <cofactor evidence="1 6">
        <name>heme</name>
        <dbReference type="ChEBI" id="CHEBI:30413"/>
    </cofactor>
</comment>
<evidence type="ECO:0000313" key="7">
    <source>
        <dbReference type="EMBL" id="CDM36086.1"/>
    </source>
</evidence>
<dbReference type="SUPFAM" id="SSF48264">
    <property type="entry name" value="Cytochrome P450"/>
    <property type="match status" value="1"/>
</dbReference>
<organism evidence="7 8">
    <name type="scientific">Penicillium roqueforti (strain FM164)</name>
    <dbReference type="NCBI Taxonomy" id="1365484"/>
    <lineage>
        <taxon>Eukaryota</taxon>
        <taxon>Fungi</taxon>
        <taxon>Dikarya</taxon>
        <taxon>Ascomycota</taxon>
        <taxon>Pezizomycotina</taxon>
        <taxon>Eurotiomycetes</taxon>
        <taxon>Eurotiomycetidae</taxon>
        <taxon>Eurotiales</taxon>
        <taxon>Aspergillaceae</taxon>
        <taxon>Penicillium</taxon>
    </lineage>
</organism>
<keyword evidence="3 6" id="KW-0479">Metal-binding</keyword>
<dbReference type="GO" id="GO:0005506">
    <property type="term" value="F:iron ion binding"/>
    <property type="evidence" value="ECO:0007669"/>
    <property type="project" value="InterPro"/>
</dbReference>
<dbReference type="PRINTS" id="PR00385">
    <property type="entry name" value="P450"/>
</dbReference>
<dbReference type="Pfam" id="PF00067">
    <property type="entry name" value="p450"/>
    <property type="match status" value="1"/>
</dbReference>
<dbReference type="OMA" id="HVQHTIY"/>
<dbReference type="InterPro" id="IPR001128">
    <property type="entry name" value="Cyt_P450"/>
</dbReference>
<dbReference type="STRING" id="1365484.W6QJ89"/>
<dbReference type="InterPro" id="IPR036396">
    <property type="entry name" value="Cyt_P450_sf"/>
</dbReference>
<evidence type="ECO:0000256" key="4">
    <source>
        <dbReference type="ARBA" id="ARBA00023002"/>
    </source>
</evidence>
<keyword evidence="5 6" id="KW-0408">Iron</keyword>
<keyword evidence="4" id="KW-0560">Oxidoreductase</keyword>
<dbReference type="CDD" id="cd00302">
    <property type="entry name" value="cytochrome_P450"/>
    <property type="match status" value="1"/>
</dbReference>
<dbReference type="Proteomes" id="UP000030686">
    <property type="component" value="Unassembled WGS sequence"/>
</dbReference>
<dbReference type="Gene3D" id="1.10.630.10">
    <property type="entry name" value="Cytochrome P450"/>
    <property type="match status" value="1"/>
</dbReference>
<sequence length="556" mass="62742">MASRSFFLIGDDPSTAQSIEVAQELDLNGLKSVVARSFHIIQPAGVSFHVSNNPISKIGEVLDSNEPIGIRIGNHGVREPSGPKGLPLVGSFYEIFPDHLGNHFRLFRKYGGLIKTTNMGKTNYLTDDPEIAAIVLNESLHFTKRITDDHPLRGVKDNIATFVSDTETETWRLTHKYLPTSMGPKAVRHYAPLMQETVRRSFAVFDTFSENMQSWNVYQYMTKLASETVGKVILGEEFGHLAEIDAPFHPIVMSILNMFALNKKVASRGSWYRNLPFGDPRKLRESHRLCYTLVEEIVAKIEKSDGAMQKMPMANAALNASSLVEYLINATDEKGETFPRSMIVPNISMLTSAGFATTASLLSWLIFCLTTYECNQDRLLQELVDMGVTPSTDWNVDLVNKLLFLDKFVKETLRLHNPAFQPARTTKTEVILPGGYRLEPDSVVVCALYDLHSNPEHWSDPTQFQPDRWDTDKVKSRHRAAFLPFAMGGRGCIGFNFALLEAKILFSELVYRYEFALDDEDKVQYDPEFQLVRPLNLYVSVKKRTSWPEGSLNGRA</sequence>
<protein>
    <submittedName>
        <fullName evidence="7">Cytochrome P450</fullName>
    </submittedName>
</protein>
<dbReference type="InterPro" id="IPR050121">
    <property type="entry name" value="Cytochrome_P450_monoxygenase"/>
</dbReference>
<dbReference type="PANTHER" id="PTHR24305">
    <property type="entry name" value="CYTOCHROME P450"/>
    <property type="match status" value="1"/>
</dbReference>
<dbReference type="PANTHER" id="PTHR24305:SF218">
    <property type="entry name" value="P450, PUTATIVE (EUROFUNG)-RELATED"/>
    <property type="match status" value="1"/>
</dbReference>
<dbReference type="AlphaFoldDB" id="W6QJ89"/>
<dbReference type="GO" id="GO:0020037">
    <property type="term" value="F:heme binding"/>
    <property type="evidence" value="ECO:0007669"/>
    <property type="project" value="InterPro"/>
</dbReference>
<evidence type="ECO:0000256" key="2">
    <source>
        <dbReference type="ARBA" id="ARBA00010617"/>
    </source>
</evidence>
<evidence type="ECO:0000256" key="3">
    <source>
        <dbReference type="ARBA" id="ARBA00022723"/>
    </source>
</evidence>
<accession>W6QJ89</accession>
<evidence type="ECO:0000313" key="8">
    <source>
        <dbReference type="Proteomes" id="UP000030686"/>
    </source>
</evidence>
<evidence type="ECO:0000256" key="5">
    <source>
        <dbReference type="ARBA" id="ARBA00023004"/>
    </source>
</evidence>
<evidence type="ECO:0000256" key="1">
    <source>
        <dbReference type="ARBA" id="ARBA00001971"/>
    </source>
</evidence>
<dbReference type="GO" id="GO:0043386">
    <property type="term" value="P:mycotoxin biosynthetic process"/>
    <property type="evidence" value="ECO:0007669"/>
    <property type="project" value="UniProtKB-ARBA"/>
</dbReference>
<comment type="similarity">
    <text evidence="2">Belongs to the cytochrome P450 family.</text>
</comment>
<name>W6QJ89_PENRF</name>
<feature type="binding site" description="axial binding residue" evidence="6">
    <location>
        <position position="492"/>
    </location>
    <ligand>
        <name>heme</name>
        <dbReference type="ChEBI" id="CHEBI:30413"/>
    </ligand>
    <ligandPart>
        <name>Fe</name>
        <dbReference type="ChEBI" id="CHEBI:18248"/>
    </ligandPart>
</feature>
<dbReference type="GO" id="GO:0016705">
    <property type="term" value="F:oxidoreductase activity, acting on paired donors, with incorporation or reduction of molecular oxygen"/>
    <property type="evidence" value="ECO:0007669"/>
    <property type="project" value="InterPro"/>
</dbReference>
<keyword evidence="8" id="KW-1185">Reference proteome</keyword>
<proteinExistence type="inferred from homology"/>
<reference evidence="7" key="1">
    <citation type="journal article" date="2014" name="Nat. Commun.">
        <title>Multiple recent horizontal transfers of a large genomic region in cheese making fungi.</title>
        <authorList>
            <person name="Cheeseman K."/>
            <person name="Ropars J."/>
            <person name="Renault P."/>
            <person name="Dupont J."/>
            <person name="Gouzy J."/>
            <person name="Branca A."/>
            <person name="Abraham A.L."/>
            <person name="Ceppi M."/>
            <person name="Conseiller E."/>
            <person name="Debuchy R."/>
            <person name="Malagnac F."/>
            <person name="Goarin A."/>
            <person name="Silar P."/>
            <person name="Lacoste S."/>
            <person name="Sallet E."/>
            <person name="Bensimon A."/>
            <person name="Giraud T."/>
            <person name="Brygoo Y."/>
        </authorList>
    </citation>
    <scope>NUCLEOTIDE SEQUENCE [LARGE SCALE GENOMIC DNA]</scope>
    <source>
        <strain evidence="7">FM164</strain>
    </source>
</reference>
<evidence type="ECO:0000256" key="6">
    <source>
        <dbReference type="PIRSR" id="PIRSR602403-1"/>
    </source>
</evidence>